<feature type="compositionally biased region" description="Low complexity" evidence="1">
    <location>
        <begin position="70"/>
        <end position="85"/>
    </location>
</feature>
<feature type="region of interest" description="Disordered" evidence="1">
    <location>
        <begin position="27"/>
        <end position="113"/>
    </location>
</feature>
<gene>
    <name evidence="3" type="ORF">KIN20_032639</name>
</gene>
<dbReference type="AlphaFoldDB" id="A0AAD5R7E7"/>
<dbReference type="EMBL" id="JAHQIW010006866">
    <property type="protein sequence ID" value="KAJ1370826.1"/>
    <property type="molecule type" value="Genomic_DNA"/>
</dbReference>
<keyword evidence="4" id="KW-1185">Reference proteome</keyword>
<keyword evidence="2" id="KW-0732">Signal</keyword>
<reference evidence="3" key="1">
    <citation type="submission" date="2021-06" db="EMBL/GenBank/DDBJ databases">
        <title>Parelaphostrongylus tenuis whole genome reference sequence.</title>
        <authorList>
            <person name="Garwood T.J."/>
            <person name="Larsen P.A."/>
            <person name="Fountain-Jones N.M."/>
            <person name="Garbe J.R."/>
            <person name="Macchietto M.G."/>
            <person name="Kania S.A."/>
            <person name="Gerhold R.W."/>
            <person name="Richards J.E."/>
            <person name="Wolf T.M."/>
        </authorList>
    </citation>
    <scope>NUCLEOTIDE SEQUENCE</scope>
    <source>
        <strain evidence="3">MNPRO001-30</strain>
        <tissue evidence="3">Meninges</tissue>
    </source>
</reference>
<evidence type="ECO:0000256" key="2">
    <source>
        <dbReference type="SAM" id="SignalP"/>
    </source>
</evidence>
<evidence type="ECO:0000313" key="4">
    <source>
        <dbReference type="Proteomes" id="UP001196413"/>
    </source>
</evidence>
<evidence type="ECO:0000256" key="1">
    <source>
        <dbReference type="SAM" id="MobiDB-lite"/>
    </source>
</evidence>
<comment type="caution">
    <text evidence="3">The sequence shown here is derived from an EMBL/GenBank/DDBJ whole genome shotgun (WGS) entry which is preliminary data.</text>
</comment>
<dbReference type="Proteomes" id="UP001196413">
    <property type="component" value="Unassembled WGS sequence"/>
</dbReference>
<evidence type="ECO:0008006" key="5">
    <source>
        <dbReference type="Google" id="ProtNLM"/>
    </source>
</evidence>
<feature type="compositionally biased region" description="Basic and acidic residues" evidence="1">
    <location>
        <begin position="33"/>
        <end position="59"/>
    </location>
</feature>
<sequence length="113" mass="11685">MPTPAEADMLLSTGITVLTVVVLSSINCGGKRQAPEPDQKDSYVKRKSSEAPAEQKDTKSATGTKSMQKPQPASASTQAPPAALPEAGGDDVGYESCPDMTPEELAKVVAAPK</sequence>
<feature type="signal peptide" evidence="2">
    <location>
        <begin position="1"/>
        <end position="24"/>
    </location>
</feature>
<protein>
    <recommendedName>
        <fullName evidence="5">Secreted protein</fullName>
    </recommendedName>
</protein>
<feature type="chain" id="PRO_5042204608" description="Secreted protein" evidence="2">
    <location>
        <begin position="25"/>
        <end position="113"/>
    </location>
</feature>
<feature type="compositionally biased region" description="Polar residues" evidence="1">
    <location>
        <begin position="60"/>
        <end position="69"/>
    </location>
</feature>
<name>A0AAD5R7E7_PARTN</name>
<accession>A0AAD5R7E7</accession>
<proteinExistence type="predicted"/>
<organism evidence="3 4">
    <name type="scientific">Parelaphostrongylus tenuis</name>
    <name type="common">Meningeal worm</name>
    <dbReference type="NCBI Taxonomy" id="148309"/>
    <lineage>
        <taxon>Eukaryota</taxon>
        <taxon>Metazoa</taxon>
        <taxon>Ecdysozoa</taxon>
        <taxon>Nematoda</taxon>
        <taxon>Chromadorea</taxon>
        <taxon>Rhabditida</taxon>
        <taxon>Rhabditina</taxon>
        <taxon>Rhabditomorpha</taxon>
        <taxon>Strongyloidea</taxon>
        <taxon>Metastrongylidae</taxon>
        <taxon>Parelaphostrongylus</taxon>
    </lineage>
</organism>
<evidence type="ECO:0000313" key="3">
    <source>
        <dbReference type="EMBL" id="KAJ1370826.1"/>
    </source>
</evidence>